<keyword evidence="2" id="KW-1185">Reference proteome</keyword>
<dbReference type="RefSeq" id="WP_307340082.1">
    <property type="nucleotide sequence ID" value="NZ_JAUSUQ010000009.1"/>
</dbReference>
<dbReference type="Proteomes" id="UP001232445">
    <property type="component" value="Unassembled WGS sequence"/>
</dbReference>
<comment type="caution">
    <text evidence="1">The sequence shown here is derived from an EMBL/GenBank/DDBJ whole genome shotgun (WGS) entry which is preliminary data.</text>
</comment>
<accession>A0ABU0CUB0</accession>
<evidence type="ECO:0000313" key="2">
    <source>
        <dbReference type="Proteomes" id="UP001232445"/>
    </source>
</evidence>
<keyword evidence="1" id="KW-0808">Transferase</keyword>
<keyword evidence="1" id="KW-0418">Kinase</keyword>
<sequence>MPTIYIMVALPRSGKSTYVAQHFGALPKVSADQLRLLIHGRRFWAEKEHEVWRVRDIMLKALMEQQLDVVIDETNVTRKNRRPMLKLARTYGYNAVAIVINTPVEICKQRAIQSNQEDLLPVIEEMAQRYEAVTEEEGFVQVIRVD</sequence>
<dbReference type="Gene3D" id="3.40.50.300">
    <property type="entry name" value="P-loop containing nucleotide triphosphate hydrolases"/>
    <property type="match status" value="1"/>
</dbReference>
<evidence type="ECO:0000313" key="1">
    <source>
        <dbReference type="EMBL" id="MDQ0339693.1"/>
    </source>
</evidence>
<gene>
    <name evidence="1" type="ORF">J2S00_002486</name>
</gene>
<proteinExistence type="predicted"/>
<name>A0ABU0CUB0_9BACI</name>
<dbReference type="Pfam" id="PF13671">
    <property type="entry name" value="AAA_33"/>
    <property type="match status" value="1"/>
</dbReference>
<dbReference type="SUPFAM" id="SSF52540">
    <property type="entry name" value="P-loop containing nucleoside triphosphate hydrolases"/>
    <property type="match status" value="1"/>
</dbReference>
<dbReference type="InterPro" id="IPR027417">
    <property type="entry name" value="P-loop_NTPase"/>
</dbReference>
<protein>
    <submittedName>
        <fullName evidence="1">Kinase</fullName>
    </submittedName>
</protein>
<dbReference type="PIRSF" id="PIRSF037081">
    <property type="entry name" value="P-loop_All4644_prd"/>
    <property type="match status" value="1"/>
</dbReference>
<dbReference type="EMBL" id="JAUSUQ010000009">
    <property type="protein sequence ID" value="MDQ0339693.1"/>
    <property type="molecule type" value="Genomic_DNA"/>
</dbReference>
<dbReference type="GO" id="GO:0016301">
    <property type="term" value="F:kinase activity"/>
    <property type="evidence" value="ECO:0007669"/>
    <property type="project" value="UniProtKB-KW"/>
</dbReference>
<organism evidence="1 2">
    <name type="scientific">Caldalkalibacillus uzonensis</name>
    <dbReference type="NCBI Taxonomy" id="353224"/>
    <lineage>
        <taxon>Bacteria</taxon>
        <taxon>Bacillati</taxon>
        <taxon>Bacillota</taxon>
        <taxon>Bacilli</taxon>
        <taxon>Bacillales</taxon>
        <taxon>Bacillaceae</taxon>
        <taxon>Caldalkalibacillus</taxon>
    </lineage>
</organism>
<reference evidence="1 2" key="1">
    <citation type="submission" date="2023-07" db="EMBL/GenBank/DDBJ databases">
        <title>Genomic Encyclopedia of Type Strains, Phase IV (KMG-IV): sequencing the most valuable type-strain genomes for metagenomic binning, comparative biology and taxonomic classification.</title>
        <authorList>
            <person name="Goeker M."/>
        </authorList>
    </citation>
    <scope>NUCLEOTIDE SEQUENCE [LARGE SCALE GENOMIC DNA]</scope>
    <source>
        <strain evidence="1 2">DSM 17740</strain>
    </source>
</reference>
<dbReference type="InterPro" id="IPR017101">
    <property type="entry name" value="P-loop_ATP/GTP-bd_All4644_prd"/>
</dbReference>